<reference evidence="1 2" key="1">
    <citation type="submission" date="2020-04" db="EMBL/GenBank/DDBJ databases">
        <title>Flammeovirga sp. SR4, a novel species isolated from seawater.</title>
        <authorList>
            <person name="Wang X."/>
        </authorList>
    </citation>
    <scope>NUCLEOTIDE SEQUENCE [LARGE SCALE GENOMIC DNA]</scope>
    <source>
        <strain evidence="1 2">ATCC 23126</strain>
    </source>
</reference>
<proteinExistence type="predicted"/>
<evidence type="ECO:0000313" key="1">
    <source>
        <dbReference type="EMBL" id="NME70428.1"/>
    </source>
</evidence>
<keyword evidence="2" id="KW-1185">Reference proteome</keyword>
<evidence type="ECO:0000313" key="2">
    <source>
        <dbReference type="Proteomes" id="UP000576082"/>
    </source>
</evidence>
<dbReference type="RefSeq" id="WP_169658666.1">
    <property type="nucleotide sequence ID" value="NZ_JABANE010000064.1"/>
</dbReference>
<sequence>MTSLLTQVKLYTVSILSMFLFQTCAYIDMDVPAHKLVVEYGSDDLIPIFHKHVERFIAEADKRNYTFRNKRVKIQWDSGLAAYIHGQSNVMRDIKINPASNKLGIEHMECQLIVHELFHSLCQDFRGDVHDEKEFIEGTFYFTSLMVASSTRYNFPTLDQKELWDQYFDTLFR</sequence>
<name>A0A7X9RX71_9BACT</name>
<protein>
    <submittedName>
        <fullName evidence="1">Uncharacterized protein</fullName>
    </submittedName>
</protein>
<accession>A0A7X9RX71</accession>
<gene>
    <name evidence="1" type="ORF">HHU12_20805</name>
</gene>
<dbReference type="Proteomes" id="UP000576082">
    <property type="component" value="Unassembled WGS sequence"/>
</dbReference>
<dbReference type="EMBL" id="JABANE010000064">
    <property type="protein sequence ID" value="NME70428.1"/>
    <property type="molecule type" value="Genomic_DNA"/>
</dbReference>
<comment type="caution">
    <text evidence="1">The sequence shown here is derived from an EMBL/GenBank/DDBJ whole genome shotgun (WGS) entry which is preliminary data.</text>
</comment>
<dbReference type="AlphaFoldDB" id="A0A7X9RX71"/>
<organism evidence="1 2">
    <name type="scientific">Flammeovirga aprica JL-4</name>
    <dbReference type="NCBI Taxonomy" id="694437"/>
    <lineage>
        <taxon>Bacteria</taxon>
        <taxon>Pseudomonadati</taxon>
        <taxon>Bacteroidota</taxon>
        <taxon>Cytophagia</taxon>
        <taxon>Cytophagales</taxon>
        <taxon>Flammeovirgaceae</taxon>
        <taxon>Flammeovirga</taxon>
    </lineage>
</organism>